<dbReference type="Proteomes" id="UP001289374">
    <property type="component" value="Unassembled WGS sequence"/>
</dbReference>
<dbReference type="InterPro" id="IPR043502">
    <property type="entry name" value="DNA/RNA_pol_sf"/>
</dbReference>
<sequence length="474" mass="53301">MALVAHFYLELHQMDVKTAFLNGDLQEEVYMDQLFGFSQEGSEHLVCRLRKSIYGRVFPSVVNGSKVLFLVLYVDDILLASSDLGLLHDTKAFLIRNFEMKDMGEPHMSWALRFTWPLFSSTAAILEYQIESKISLSYVGSPFAGCDYRILYAELAARSNKYHIGSTFLKKGIELCIPPGGTRLMNDPIDGGSDPLSTLIMGRFNLTTSRFFRKTLFILVWMAGRRRSMRVSEEGKALKVELDIAPAIESKATTLQSKLSKLELKAYLFSRDTPLSGLASLTIEVSLFFGRGESGRGLRLNRLVNLIFRLPRVQERHKWGLTISVRDPISVVFNFISFSIGRALGGNWIQDGDISLLKEAFLLFYDKKPALSRNLFHKLQLLERLKLTPISQLPSTSASSYRPTDWSDRYAGSPLPLISQVGNGSGWLATTSRNEEVFHVGFNTKARQQATNNHLSDSPVTAGLRPRTRRKGTP</sequence>
<accession>A0AAE1T9P9</accession>
<dbReference type="InterPro" id="IPR013103">
    <property type="entry name" value="RVT_2"/>
</dbReference>
<keyword evidence="4" id="KW-1185">Reference proteome</keyword>
<proteinExistence type="predicted"/>
<feature type="compositionally biased region" description="Polar residues" evidence="1">
    <location>
        <begin position="448"/>
        <end position="459"/>
    </location>
</feature>
<reference evidence="3" key="2">
    <citation type="journal article" date="2024" name="Plant">
        <title>Genomic evolution and insights into agronomic trait innovations of Sesamum species.</title>
        <authorList>
            <person name="Miao H."/>
            <person name="Wang L."/>
            <person name="Qu L."/>
            <person name="Liu H."/>
            <person name="Sun Y."/>
            <person name="Le M."/>
            <person name="Wang Q."/>
            <person name="Wei S."/>
            <person name="Zheng Y."/>
            <person name="Lin W."/>
            <person name="Duan Y."/>
            <person name="Cao H."/>
            <person name="Xiong S."/>
            <person name="Wang X."/>
            <person name="Wei L."/>
            <person name="Li C."/>
            <person name="Ma Q."/>
            <person name="Ju M."/>
            <person name="Zhao R."/>
            <person name="Li G."/>
            <person name="Mu C."/>
            <person name="Tian Q."/>
            <person name="Mei H."/>
            <person name="Zhang T."/>
            <person name="Gao T."/>
            <person name="Zhang H."/>
        </authorList>
    </citation>
    <scope>NUCLEOTIDE SEQUENCE</scope>
    <source>
        <strain evidence="3">K16</strain>
    </source>
</reference>
<dbReference type="EMBL" id="JACGWL010000388">
    <property type="protein sequence ID" value="KAK4384019.1"/>
    <property type="molecule type" value="Genomic_DNA"/>
</dbReference>
<reference evidence="3" key="1">
    <citation type="submission" date="2020-06" db="EMBL/GenBank/DDBJ databases">
        <authorList>
            <person name="Li T."/>
            <person name="Hu X."/>
            <person name="Zhang T."/>
            <person name="Song X."/>
            <person name="Zhang H."/>
            <person name="Dai N."/>
            <person name="Sheng W."/>
            <person name="Hou X."/>
            <person name="Wei L."/>
        </authorList>
    </citation>
    <scope>NUCLEOTIDE SEQUENCE</scope>
    <source>
        <strain evidence="3">K16</strain>
        <tissue evidence="3">Leaf</tissue>
    </source>
</reference>
<feature type="domain" description="Reverse transcriptase Ty1/copia-type" evidence="2">
    <location>
        <begin position="2"/>
        <end position="55"/>
    </location>
</feature>
<evidence type="ECO:0000259" key="2">
    <source>
        <dbReference type="Pfam" id="PF07727"/>
    </source>
</evidence>
<comment type="caution">
    <text evidence="3">The sequence shown here is derived from an EMBL/GenBank/DDBJ whole genome shotgun (WGS) entry which is preliminary data.</text>
</comment>
<evidence type="ECO:0000313" key="4">
    <source>
        <dbReference type="Proteomes" id="UP001289374"/>
    </source>
</evidence>
<protein>
    <submittedName>
        <fullName evidence="3">Retrovirus-related Pol polyprotein from transposon TNT 1-94</fullName>
    </submittedName>
</protein>
<gene>
    <name evidence="3" type="ORF">Sango_3099800</name>
</gene>
<dbReference type="SUPFAM" id="SSF56672">
    <property type="entry name" value="DNA/RNA polymerases"/>
    <property type="match status" value="1"/>
</dbReference>
<dbReference type="AlphaFoldDB" id="A0AAE1T9P9"/>
<organism evidence="3 4">
    <name type="scientific">Sesamum angolense</name>
    <dbReference type="NCBI Taxonomy" id="2727404"/>
    <lineage>
        <taxon>Eukaryota</taxon>
        <taxon>Viridiplantae</taxon>
        <taxon>Streptophyta</taxon>
        <taxon>Embryophyta</taxon>
        <taxon>Tracheophyta</taxon>
        <taxon>Spermatophyta</taxon>
        <taxon>Magnoliopsida</taxon>
        <taxon>eudicotyledons</taxon>
        <taxon>Gunneridae</taxon>
        <taxon>Pentapetalae</taxon>
        <taxon>asterids</taxon>
        <taxon>lamiids</taxon>
        <taxon>Lamiales</taxon>
        <taxon>Pedaliaceae</taxon>
        <taxon>Sesamum</taxon>
    </lineage>
</organism>
<feature type="region of interest" description="Disordered" evidence="1">
    <location>
        <begin position="448"/>
        <end position="474"/>
    </location>
</feature>
<evidence type="ECO:0000256" key="1">
    <source>
        <dbReference type="SAM" id="MobiDB-lite"/>
    </source>
</evidence>
<evidence type="ECO:0000313" key="3">
    <source>
        <dbReference type="EMBL" id="KAK4384019.1"/>
    </source>
</evidence>
<dbReference type="Pfam" id="PF07727">
    <property type="entry name" value="RVT_2"/>
    <property type="match status" value="1"/>
</dbReference>
<name>A0AAE1T9P9_9LAMI</name>